<evidence type="ECO:0000313" key="3">
    <source>
        <dbReference type="Proteomes" id="UP000305267"/>
    </source>
</evidence>
<sequence length="132" mass="14161">MRIPALVASVRDPEPPERPPRCPPSTPAAQPPALCLADRLEANAILDRLVADEPTFPAEGARRLIALVPLRGPRRFTLDLGLHRPGTTTRNRAAGHGDVELEEPRETKTRSSDPARALEIGGYAVAHVPGSS</sequence>
<comment type="caution">
    <text evidence="2">The sequence shown here is derived from an EMBL/GenBank/DDBJ whole genome shotgun (WGS) entry which is preliminary data.</text>
</comment>
<protein>
    <submittedName>
        <fullName evidence="2">Uncharacterized protein</fullName>
    </submittedName>
</protein>
<organism evidence="2 3">
    <name type="scientific">Methylobacterium terricola</name>
    <dbReference type="NCBI Taxonomy" id="2583531"/>
    <lineage>
        <taxon>Bacteria</taxon>
        <taxon>Pseudomonadati</taxon>
        <taxon>Pseudomonadota</taxon>
        <taxon>Alphaproteobacteria</taxon>
        <taxon>Hyphomicrobiales</taxon>
        <taxon>Methylobacteriaceae</taxon>
        <taxon>Methylobacterium</taxon>
    </lineage>
</organism>
<name>A0A5C4LB00_9HYPH</name>
<gene>
    <name evidence="2" type="ORF">FF100_24485</name>
</gene>
<feature type="compositionally biased region" description="Pro residues" evidence="1">
    <location>
        <begin position="21"/>
        <end position="30"/>
    </location>
</feature>
<reference evidence="2 3" key="1">
    <citation type="submission" date="2019-06" db="EMBL/GenBank/DDBJ databases">
        <title>Genome of Methylobacterium sp. 17Sr1-39.</title>
        <authorList>
            <person name="Seo T."/>
        </authorList>
    </citation>
    <scope>NUCLEOTIDE SEQUENCE [LARGE SCALE GENOMIC DNA]</scope>
    <source>
        <strain evidence="2 3">17Sr1-39</strain>
    </source>
</reference>
<evidence type="ECO:0000313" key="2">
    <source>
        <dbReference type="EMBL" id="TNC10070.1"/>
    </source>
</evidence>
<feature type="compositionally biased region" description="Basic and acidic residues" evidence="1">
    <location>
        <begin position="95"/>
        <end position="113"/>
    </location>
</feature>
<accession>A0A5C4LB00</accession>
<proteinExistence type="predicted"/>
<dbReference type="AlphaFoldDB" id="A0A5C4LB00"/>
<feature type="region of interest" description="Disordered" evidence="1">
    <location>
        <begin position="1"/>
        <end position="31"/>
    </location>
</feature>
<feature type="compositionally biased region" description="Basic and acidic residues" evidence="1">
    <location>
        <begin position="11"/>
        <end position="20"/>
    </location>
</feature>
<dbReference type="OrthoDB" id="8020009at2"/>
<evidence type="ECO:0000256" key="1">
    <source>
        <dbReference type="SAM" id="MobiDB-lite"/>
    </source>
</evidence>
<dbReference type="EMBL" id="VDDA01000014">
    <property type="protein sequence ID" value="TNC10070.1"/>
    <property type="molecule type" value="Genomic_DNA"/>
</dbReference>
<keyword evidence="3" id="KW-1185">Reference proteome</keyword>
<feature type="region of interest" description="Disordered" evidence="1">
    <location>
        <begin position="79"/>
        <end position="116"/>
    </location>
</feature>
<dbReference type="Proteomes" id="UP000305267">
    <property type="component" value="Unassembled WGS sequence"/>
</dbReference>
<dbReference type="RefSeq" id="WP_139038384.1">
    <property type="nucleotide sequence ID" value="NZ_VDDA01000014.1"/>
</dbReference>